<dbReference type="Pfam" id="PF07714">
    <property type="entry name" value="PK_Tyr_Ser-Thr"/>
    <property type="match status" value="1"/>
</dbReference>
<name>A0A2P6RPV1_ROSCH</name>
<organism evidence="5 6">
    <name type="scientific">Rosa chinensis</name>
    <name type="common">China rose</name>
    <dbReference type="NCBI Taxonomy" id="74649"/>
    <lineage>
        <taxon>Eukaryota</taxon>
        <taxon>Viridiplantae</taxon>
        <taxon>Streptophyta</taxon>
        <taxon>Embryophyta</taxon>
        <taxon>Tracheophyta</taxon>
        <taxon>Spermatophyta</taxon>
        <taxon>Magnoliopsida</taxon>
        <taxon>eudicotyledons</taxon>
        <taxon>Gunneridae</taxon>
        <taxon>Pentapetalae</taxon>
        <taxon>rosids</taxon>
        <taxon>fabids</taxon>
        <taxon>Rosales</taxon>
        <taxon>Rosaceae</taxon>
        <taxon>Rosoideae</taxon>
        <taxon>Rosoideae incertae sedis</taxon>
        <taxon>Rosa</taxon>
    </lineage>
</organism>
<keyword evidence="3" id="KW-0833">Ubl conjugation pathway</keyword>
<comment type="catalytic activity">
    <reaction evidence="1">
        <text>S-ubiquitinyl-[E2 ubiquitin-conjugating enzyme]-L-cysteine + [acceptor protein]-L-lysine = [E2 ubiquitin-conjugating enzyme]-L-cysteine + N(6)-ubiquitinyl-[acceptor protein]-L-lysine.</text>
        <dbReference type="EC" id="2.3.2.27"/>
    </reaction>
</comment>
<evidence type="ECO:0000313" key="6">
    <source>
        <dbReference type="Proteomes" id="UP000238479"/>
    </source>
</evidence>
<evidence type="ECO:0000313" key="5">
    <source>
        <dbReference type="EMBL" id="PRQ48472.1"/>
    </source>
</evidence>
<dbReference type="AlphaFoldDB" id="A0A2P6RPV1"/>
<dbReference type="GO" id="GO:0061630">
    <property type="term" value="F:ubiquitin protein ligase activity"/>
    <property type="evidence" value="ECO:0007669"/>
    <property type="project" value="UniProtKB-EC"/>
</dbReference>
<dbReference type="Proteomes" id="UP000238479">
    <property type="component" value="Chromosome 2"/>
</dbReference>
<evidence type="ECO:0000259" key="4">
    <source>
        <dbReference type="SMART" id="SM00219"/>
    </source>
</evidence>
<dbReference type="InterPro" id="IPR020635">
    <property type="entry name" value="Tyr_kinase_cat_dom"/>
</dbReference>
<dbReference type="InterPro" id="IPR001245">
    <property type="entry name" value="Ser-Thr/Tyr_kinase_cat_dom"/>
</dbReference>
<dbReference type="PANTHER" id="PTHR45647">
    <property type="entry name" value="OS02G0152300 PROTEIN"/>
    <property type="match status" value="1"/>
</dbReference>
<dbReference type="InterPro" id="IPR011009">
    <property type="entry name" value="Kinase-like_dom_sf"/>
</dbReference>
<dbReference type="InterPro" id="IPR051348">
    <property type="entry name" value="U-box_ubiquitin_ligases"/>
</dbReference>
<reference evidence="5 6" key="1">
    <citation type="journal article" date="2018" name="Nat. Genet.">
        <title>The Rosa genome provides new insights in the design of modern roses.</title>
        <authorList>
            <person name="Bendahmane M."/>
        </authorList>
    </citation>
    <scope>NUCLEOTIDE SEQUENCE [LARGE SCALE GENOMIC DNA]</scope>
    <source>
        <strain evidence="6">cv. Old Blush</strain>
    </source>
</reference>
<dbReference type="SUPFAM" id="SSF56112">
    <property type="entry name" value="Protein kinase-like (PK-like)"/>
    <property type="match status" value="1"/>
</dbReference>
<keyword evidence="5" id="KW-0829">Tyrosine-protein kinase</keyword>
<dbReference type="EC" id="2.3.2.27" evidence="2"/>
<protein>
    <recommendedName>
        <fullName evidence="2">RING-type E3 ubiquitin transferase</fullName>
        <ecNumber evidence="2">2.3.2.27</ecNumber>
    </recommendedName>
</protein>
<evidence type="ECO:0000256" key="1">
    <source>
        <dbReference type="ARBA" id="ARBA00000900"/>
    </source>
</evidence>
<keyword evidence="5" id="KW-0418">Kinase</keyword>
<evidence type="ECO:0000256" key="3">
    <source>
        <dbReference type="ARBA" id="ARBA00022786"/>
    </source>
</evidence>
<feature type="domain" description="Tyrosine-protein kinase catalytic" evidence="4">
    <location>
        <begin position="57"/>
        <end position="276"/>
    </location>
</feature>
<dbReference type="PANTHER" id="PTHR45647:SF56">
    <property type="entry name" value="U-BOX DOMAIN-CONTAINING PROTEIN 50-RELATED"/>
    <property type="match status" value="1"/>
</dbReference>
<accession>A0A2P6RPV1</accession>
<dbReference type="GO" id="GO:0004713">
    <property type="term" value="F:protein tyrosine kinase activity"/>
    <property type="evidence" value="ECO:0007669"/>
    <property type="project" value="UniProtKB-KW"/>
</dbReference>
<dbReference type="Gramene" id="PRQ48472">
    <property type="protein sequence ID" value="PRQ48472"/>
    <property type="gene ID" value="RchiOBHm_Chr2g0111111"/>
</dbReference>
<keyword evidence="5" id="KW-0808">Transferase</keyword>
<dbReference type="SMART" id="SM00219">
    <property type="entry name" value="TyrKc"/>
    <property type="match status" value="1"/>
</dbReference>
<gene>
    <name evidence="5" type="ORF">RchiOBHm_Chr2g0111111</name>
</gene>
<keyword evidence="6" id="KW-1185">Reference proteome</keyword>
<dbReference type="Gene3D" id="1.10.510.10">
    <property type="entry name" value="Transferase(Phosphotransferase) domain 1"/>
    <property type="match status" value="1"/>
</dbReference>
<comment type="caution">
    <text evidence="5">The sequence shown here is derived from an EMBL/GenBank/DDBJ whole genome shotgun (WGS) entry which is preliminary data.</text>
</comment>
<evidence type="ECO:0000256" key="2">
    <source>
        <dbReference type="ARBA" id="ARBA00012483"/>
    </source>
</evidence>
<proteinExistence type="predicted"/>
<sequence>MFGRRRKALKIFKSLREIFQLHQRQHRRAEKQCGPNTLREYTAEEIKLATHDFSDPVLLQAQGMWSSVFIAPIKDETVAIKFLAQEYCFEDMVESLGKIKHPNILAMKGICSELRCFVYEYMENCCFDDFKRNIPWQDRIRIAADVCSALCYLYQLQPGFIVQGHLSASNVLIDSEISAKVNLEQPEVYRTSELVKDVKAFGKLILHLLGGYEGTSTVTYYLSEAYVQLRFLDETAGQWPMELVEELLKLSERCTSFQGWDDNLREPYMVIVMKELKLIKEKADQIASHARENSQ</sequence>
<dbReference type="EMBL" id="PDCK01000040">
    <property type="protein sequence ID" value="PRQ48472.1"/>
    <property type="molecule type" value="Genomic_DNA"/>
</dbReference>